<evidence type="ECO:0000313" key="1">
    <source>
        <dbReference type="EMBL" id="EEF46279.1"/>
    </source>
</evidence>
<gene>
    <name evidence="1" type="ORF">RCOM_0711920</name>
</gene>
<accession>B9RRA8</accession>
<keyword evidence="2" id="KW-1185">Reference proteome</keyword>
<dbReference type="InParanoid" id="B9RRA8"/>
<name>B9RRA8_RICCO</name>
<reference evidence="2" key="1">
    <citation type="journal article" date="2010" name="Nat. Biotechnol.">
        <title>Draft genome sequence of the oilseed species Ricinus communis.</title>
        <authorList>
            <person name="Chan A.P."/>
            <person name="Crabtree J."/>
            <person name="Zhao Q."/>
            <person name="Lorenzi H."/>
            <person name="Orvis J."/>
            <person name="Puiu D."/>
            <person name="Melake-Berhan A."/>
            <person name="Jones K.M."/>
            <person name="Redman J."/>
            <person name="Chen G."/>
            <person name="Cahoon E.B."/>
            <person name="Gedil M."/>
            <person name="Stanke M."/>
            <person name="Haas B.J."/>
            <person name="Wortman J.R."/>
            <person name="Fraser-Liggett C.M."/>
            <person name="Ravel J."/>
            <person name="Rabinowicz P.D."/>
        </authorList>
    </citation>
    <scope>NUCLEOTIDE SEQUENCE [LARGE SCALE GENOMIC DNA]</scope>
    <source>
        <strain evidence="2">cv. Hale</strain>
    </source>
</reference>
<dbReference type="Proteomes" id="UP000008311">
    <property type="component" value="Unassembled WGS sequence"/>
</dbReference>
<evidence type="ECO:0000313" key="2">
    <source>
        <dbReference type="Proteomes" id="UP000008311"/>
    </source>
</evidence>
<evidence type="ECO:0008006" key="3">
    <source>
        <dbReference type="Google" id="ProtNLM"/>
    </source>
</evidence>
<sequence>MEDFKLFHSIDRELYTVLVMNLWRDPMESMQVMALWLWLERVGYSHLVKKILSLPNILINDLADETIICLSCLTSDQFACQSNDIPLLQSLMEKEISVKHFHDSRVDATQGVVKITNEVCVRACDDIMQRAIERNNKHNLPDNQKGILPTIPQSELLDQIKFTPKDHKILPYTQKSSGVPPKDRKNLQDKQKGILPTITQPKLLNKIEFTPQAHKKRTYTQKNIGGPPEDRTLFVTFSRGYPVHEWEVREFLARSYGDCIESLHMQGGMGLHKQALFARIVFHSAKTIQAILNGMDKAKFNINGKHVWARKFVPKPQKPSLPSVSLLPNNLLSLYINQAMSG</sequence>
<dbReference type="AlphaFoldDB" id="B9RRA8"/>
<organism evidence="1 2">
    <name type="scientific">Ricinus communis</name>
    <name type="common">Castor bean</name>
    <dbReference type="NCBI Taxonomy" id="3988"/>
    <lineage>
        <taxon>Eukaryota</taxon>
        <taxon>Viridiplantae</taxon>
        <taxon>Streptophyta</taxon>
        <taxon>Embryophyta</taxon>
        <taxon>Tracheophyta</taxon>
        <taxon>Spermatophyta</taxon>
        <taxon>Magnoliopsida</taxon>
        <taxon>eudicotyledons</taxon>
        <taxon>Gunneridae</taxon>
        <taxon>Pentapetalae</taxon>
        <taxon>rosids</taxon>
        <taxon>fabids</taxon>
        <taxon>Malpighiales</taxon>
        <taxon>Euphorbiaceae</taxon>
        <taxon>Acalyphoideae</taxon>
        <taxon>Acalypheae</taxon>
        <taxon>Ricinus</taxon>
    </lineage>
</organism>
<dbReference type="eggNOG" id="ENOG502QW2W">
    <property type="taxonomic scope" value="Eukaryota"/>
</dbReference>
<proteinExistence type="predicted"/>
<dbReference type="PANTHER" id="PTHR33527:SF14">
    <property type="entry name" value="OS07G0274300 PROTEIN"/>
    <property type="match status" value="1"/>
</dbReference>
<dbReference type="PANTHER" id="PTHR33527">
    <property type="entry name" value="OS07G0274300 PROTEIN"/>
    <property type="match status" value="1"/>
</dbReference>
<dbReference type="STRING" id="3988.B9RRA8"/>
<dbReference type="EMBL" id="EQ973802">
    <property type="protein sequence ID" value="EEF46279.1"/>
    <property type="molecule type" value="Genomic_DNA"/>
</dbReference>
<protein>
    <recommendedName>
        <fullName evidence="3">RRM domain-containing protein</fullName>
    </recommendedName>
</protein>